<sequence>MSAPQTVVFDLGGVLVDWDPRYLYRTLLPSDADVERFLSDVATPSWNAEQDAGRTWADAVATLSAEHPEHAELIEAYDTRWIETIGGPIDDSVELLRELRDGGEVGLYALTNWSAEKFPLAVERFEWLSWFEGIVVSGTERLVKPDHRIFRLLLDRYALDASSTVYIDDSARNVDAAAELGMTSLHFTGPDRLRDELSQLGLVPADPSPDRPSEE</sequence>
<dbReference type="Proteomes" id="UP000182977">
    <property type="component" value="Chromosome I"/>
</dbReference>
<dbReference type="AlphaFoldDB" id="A0A1H2L2I8"/>
<dbReference type="SFLD" id="SFLDS00003">
    <property type="entry name" value="Haloacid_Dehalogenase"/>
    <property type="match status" value="1"/>
</dbReference>
<dbReference type="OrthoDB" id="9797415at2"/>
<evidence type="ECO:0000313" key="1">
    <source>
        <dbReference type="EMBL" id="SDU74955.1"/>
    </source>
</evidence>
<dbReference type="SFLD" id="SFLDG01129">
    <property type="entry name" value="C1.5:_HAD__Beta-PGM__Phosphata"/>
    <property type="match status" value="1"/>
</dbReference>
<dbReference type="PANTHER" id="PTHR43611">
    <property type="entry name" value="ALPHA-D-GLUCOSE 1-PHOSPHATE PHOSPHATASE"/>
    <property type="match status" value="1"/>
</dbReference>
<dbReference type="EMBL" id="LT629791">
    <property type="protein sequence ID" value="SDU74955.1"/>
    <property type="molecule type" value="Genomic_DNA"/>
</dbReference>
<reference evidence="2" key="1">
    <citation type="submission" date="2016-10" db="EMBL/GenBank/DDBJ databases">
        <authorList>
            <person name="Varghese N."/>
            <person name="Submissions S."/>
        </authorList>
    </citation>
    <scope>NUCLEOTIDE SEQUENCE [LARGE SCALE GENOMIC DNA]</scope>
    <source>
        <strain evidence="2">DSM 45079</strain>
    </source>
</reference>
<dbReference type="Gene3D" id="3.40.50.1000">
    <property type="entry name" value="HAD superfamily/HAD-like"/>
    <property type="match status" value="1"/>
</dbReference>
<dbReference type="RefSeq" id="WP_046772496.1">
    <property type="nucleotide sequence ID" value="NZ_LBMC01000065.1"/>
</dbReference>
<keyword evidence="2" id="KW-1185">Reference proteome</keyword>
<dbReference type="CDD" id="cd02603">
    <property type="entry name" value="HAD_sEH-N_like"/>
    <property type="match status" value="1"/>
</dbReference>
<dbReference type="InterPro" id="IPR023214">
    <property type="entry name" value="HAD_sf"/>
</dbReference>
<dbReference type="STRING" id="419479.SAMN04488563_4852"/>
<proteinExistence type="predicted"/>
<dbReference type="NCBIfam" id="TIGR01509">
    <property type="entry name" value="HAD-SF-IA-v3"/>
    <property type="match status" value="1"/>
</dbReference>
<accession>A0A1H2L2I8</accession>
<protein>
    <submittedName>
        <fullName evidence="1">2-haloacid dehalogenase</fullName>
    </submittedName>
</protein>
<evidence type="ECO:0000313" key="2">
    <source>
        <dbReference type="Proteomes" id="UP000182977"/>
    </source>
</evidence>
<dbReference type="Pfam" id="PF00702">
    <property type="entry name" value="Hydrolase"/>
    <property type="match status" value="1"/>
</dbReference>
<dbReference type="InterPro" id="IPR036412">
    <property type="entry name" value="HAD-like_sf"/>
</dbReference>
<dbReference type="PRINTS" id="PR00413">
    <property type="entry name" value="HADHALOGNASE"/>
</dbReference>
<dbReference type="SUPFAM" id="SSF56784">
    <property type="entry name" value="HAD-like"/>
    <property type="match status" value="1"/>
</dbReference>
<name>A0A1H2L2I8_9ACTN</name>
<dbReference type="InterPro" id="IPR006439">
    <property type="entry name" value="HAD-SF_hydro_IA"/>
</dbReference>
<organism evidence="1 2">
    <name type="scientific">Jiangella alkaliphila</name>
    <dbReference type="NCBI Taxonomy" id="419479"/>
    <lineage>
        <taxon>Bacteria</taxon>
        <taxon>Bacillati</taxon>
        <taxon>Actinomycetota</taxon>
        <taxon>Actinomycetes</taxon>
        <taxon>Jiangellales</taxon>
        <taxon>Jiangellaceae</taxon>
        <taxon>Jiangella</taxon>
    </lineage>
</organism>
<gene>
    <name evidence="1" type="ORF">SAMN04488563_4852</name>
</gene>
<dbReference type="PANTHER" id="PTHR43611:SF3">
    <property type="entry name" value="FLAVIN MONONUCLEOTIDE HYDROLASE 1, CHLOROPLATIC"/>
    <property type="match status" value="1"/>
</dbReference>